<accession>A0ABR4WER3</accession>
<dbReference type="EMBL" id="ARXU01000004">
    <property type="protein sequence ID" value="KGD61454.1"/>
    <property type="molecule type" value="Genomic_DNA"/>
</dbReference>
<gene>
    <name evidence="1" type="ORF">T9A_01403</name>
</gene>
<evidence type="ECO:0000313" key="2">
    <source>
        <dbReference type="Proteomes" id="UP000029443"/>
    </source>
</evidence>
<proteinExistence type="predicted"/>
<reference evidence="1 2" key="1">
    <citation type="submission" date="2012-09" db="EMBL/GenBank/DDBJ databases">
        <title>Genome Sequence of alkane-degrading Bacterium Alcanivorax jadensis T9.</title>
        <authorList>
            <person name="Lai Q."/>
            <person name="Shao Z."/>
        </authorList>
    </citation>
    <scope>NUCLEOTIDE SEQUENCE [LARGE SCALE GENOMIC DNA]</scope>
    <source>
        <strain evidence="1 2">T9</strain>
    </source>
</reference>
<dbReference type="InterPro" id="IPR021730">
    <property type="entry name" value="YdbH"/>
</dbReference>
<name>A0ABR4WER3_9GAMM</name>
<dbReference type="Pfam" id="PF11739">
    <property type="entry name" value="YdbH-like"/>
    <property type="match status" value="1"/>
</dbReference>
<evidence type="ECO:0008006" key="3">
    <source>
        <dbReference type="Google" id="ProtNLM"/>
    </source>
</evidence>
<keyword evidence="2" id="KW-1185">Reference proteome</keyword>
<comment type="caution">
    <text evidence="1">The sequence shown here is derived from an EMBL/GenBank/DDBJ whole genome shotgun (WGS) entry which is preliminary data.</text>
</comment>
<evidence type="ECO:0000313" key="1">
    <source>
        <dbReference type="EMBL" id="KGD61454.1"/>
    </source>
</evidence>
<sequence length="854" mass="92820">MLLVLFLALVAAGWLYSQGLRVSKPGWDNGLTLAHWRWQPDDCAPVAGENLVLRDLFPLTVHTRTVTLTTCDSGADDDSVVMPDSLPWTPPFVLSIDTLLLPAMGEVTPPQLQVAARQQQQHWLVKVESTGSHLKAEYERDDGQWSLHGNGALNEWLTDWQGTWQLEGDGVWQGQPAGTLSATLQDAGLQSQPQKADLAMKARFAGEQWQADMSLTEPLSLNEQWLLAIPEPLSLQGEGVALSQARGQFQFQGPQGQIHVAARSDDSSVEQGAGQVTLTGPQLDGQLDFQWQDRMLTLSPASLALPEKLSARWEQPLSVPMTLEGGTELPVVLGYQDLRLQASPSRLQWQGKHWQWQGALALQGRWQGFRLDGHWQGQAASDGLKGKPITLNARNGDDRLAFRLPLESLHRAPYGGKATVKGQYADYPLDGSVSFRQADDGWQGTLSATSSIPDYDRGGDVSLQVPWHLKDSAVVLADGSRLSVSEGLVEQVLLRPLTVTASGPVTVSSAGAHGHVQLRSGGLLAARWRLPVVAGSARLIGKKVTARLTIADWQSELTADASLAGDVPRGSFQVHSQLIPAMGQGLAMTPQEGTLAGKGSWQWRDTLSAQGTIRLADTRMDWGSVTARGIQGAMEGHYRDGAVSLKSVGPVTADTLDIGTPITDLSLQVESDLTRWQFSDIQADLLGGSLRSPALDWPSPRPQPVVITRIDLEQVAALQNPPAVFLDGRVGGYVPLQLGTDFLVVEGARLANEETLSLRIPPSSSVQSMAGSNQAVKLALDSLSVLTIPDFQARMNMDREGWLDAAVTIKGRNPQRNNLPVVFNYTHRENMLVLMRSLRIGDDITEKLRTERSQ</sequence>
<protein>
    <recommendedName>
        <fullName evidence="3">Dicarboxylate transport domain-containing protein</fullName>
    </recommendedName>
</protein>
<dbReference type="Proteomes" id="UP000029443">
    <property type="component" value="Unassembled WGS sequence"/>
</dbReference>
<organism evidence="1 2">
    <name type="scientific">Alcanivorax jadensis T9</name>
    <dbReference type="NCBI Taxonomy" id="1177181"/>
    <lineage>
        <taxon>Bacteria</taxon>
        <taxon>Pseudomonadati</taxon>
        <taxon>Pseudomonadota</taxon>
        <taxon>Gammaproteobacteria</taxon>
        <taxon>Oceanospirillales</taxon>
        <taxon>Alcanivoracaceae</taxon>
        <taxon>Alcanivorax</taxon>
    </lineage>
</organism>